<keyword evidence="11" id="KW-1185">Reference proteome</keyword>
<evidence type="ECO:0000256" key="1">
    <source>
        <dbReference type="ARBA" id="ARBA00022679"/>
    </source>
</evidence>
<dbReference type="Pfam" id="PF13374">
    <property type="entry name" value="TPR_10"/>
    <property type="match status" value="1"/>
</dbReference>
<evidence type="ECO:0000313" key="11">
    <source>
        <dbReference type="Proteomes" id="UP000661077"/>
    </source>
</evidence>
<evidence type="ECO:0000259" key="9">
    <source>
        <dbReference type="PROSITE" id="PS50011"/>
    </source>
</evidence>
<evidence type="ECO:0000256" key="7">
    <source>
        <dbReference type="SAM" id="MobiDB-lite"/>
    </source>
</evidence>
<protein>
    <submittedName>
        <fullName evidence="10">Serine/threonine protein kinase</fullName>
    </submittedName>
</protein>
<sequence length="885" mass="97869">MARTRKRRRQQPLEKASAIAPASAGGGSDDSHDSFVNEFECGDAAHREPLPDPAGRIIGAYRLIRSLGSGGMGEVFLAERADEQFRQNVAIKLVRRGLLSNQVQGRLRQERQILASLDHPNIARLYDGGTTTDGTPYIVMEYIDGEPIDIHCDRRQLTIEQRLRLFITVCSAVHRAHQNLIVHRDLKPSNILVTADGVPKLLDFGIAKRLDDTDASYTMAVTQADVRVMTPDHASPEQVRGEIISTASDVYVLGVLLYELLCGYKPFALRGKNLGEFERAICEDMPAMPSEVIAAAERQADSGIVSVSAQRSATTAKLRRELSGDLDNIVAMAMRKEPERRYSSAAQLAGDVERYLSGLPVLARPDSWSYRAGKFLQRYALGVALSAALVATLIGFTVTVYMQSLRIEQERDLAQAQRSIADSQRERAEAVSAFLIDSFKVVDPFAKGGNLITARQILDNGATRIAHELNDQLAIKADVLDTIGSAYLGLGLPEQARPLIEQGLTVRRKLFGEDSAAVARSLYSLNQVYEKEGNLDAAEKLAWQSLEINQRQTGTASVTTATSLCRLGVIKKIRSELAAAEKLLQSCLDIRRARLGPYDVSVTIPLDNLAHIATQRNDNVVAKTYLTEALEIDRRARSEEHPQYIRHLLRLAAVTHDLGDTAEAEPLFRNAVALNQRVLGAEHPETIDTLSAFGTFLMETDRFAEARKVLTTVLEANRRARGPTHSYIGNDLENLGRLAYRQRDFTAAERYLEDALAIYRDTLPPTHGFIATALTTLGRTQLALNRLADAQTSLSEAVRVWQVEYGDNSTGYASANAALAWSKALQGHFAEAEPALLKAYPMLSRSTRKVDLEVAAELRQWIEKLYLEQGRPTAAREYFSRLQQN</sequence>
<dbReference type="Pfam" id="PF13424">
    <property type="entry name" value="TPR_12"/>
    <property type="match status" value="4"/>
</dbReference>
<dbReference type="PROSITE" id="PS00107">
    <property type="entry name" value="PROTEIN_KINASE_ATP"/>
    <property type="match status" value="1"/>
</dbReference>
<keyword evidence="10" id="KW-0723">Serine/threonine-protein kinase</keyword>
<dbReference type="SMART" id="SM00028">
    <property type="entry name" value="TPR"/>
    <property type="match status" value="9"/>
</dbReference>
<keyword evidence="8" id="KW-1133">Transmembrane helix</keyword>
<dbReference type="Pfam" id="PF00069">
    <property type="entry name" value="Pkinase"/>
    <property type="match status" value="1"/>
</dbReference>
<feature type="binding site" evidence="5">
    <location>
        <position position="92"/>
    </location>
    <ligand>
        <name>ATP</name>
        <dbReference type="ChEBI" id="CHEBI:30616"/>
    </ligand>
</feature>
<dbReference type="GO" id="GO:0004674">
    <property type="term" value="F:protein serine/threonine kinase activity"/>
    <property type="evidence" value="ECO:0007669"/>
    <property type="project" value="UniProtKB-KW"/>
</dbReference>
<evidence type="ECO:0000256" key="3">
    <source>
        <dbReference type="ARBA" id="ARBA00022777"/>
    </source>
</evidence>
<evidence type="ECO:0000256" key="8">
    <source>
        <dbReference type="SAM" id="Phobius"/>
    </source>
</evidence>
<evidence type="ECO:0000256" key="6">
    <source>
        <dbReference type="SAM" id="Coils"/>
    </source>
</evidence>
<evidence type="ECO:0000313" key="10">
    <source>
        <dbReference type="EMBL" id="MBM0103596.1"/>
    </source>
</evidence>
<keyword evidence="8" id="KW-0812">Transmembrane</keyword>
<dbReference type="InterPro" id="IPR019734">
    <property type="entry name" value="TPR_rpt"/>
</dbReference>
<dbReference type="PANTHER" id="PTHR43289:SF34">
    <property type="entry name" value="SERINE_THREONINE-PROTEIN KINASE YBDM-RELATED"/>
    <property type="match status" value="1"/>
</dbReference>
<dbReference type="InterPro" id="IPR008271">
    <property type="entry name" value="Ser/Thr_kinase_AS"/>
</dbReference>
<evidence type="ECO:0000256" key="2">
    <source>
        <dbReference type="ARBA" id="ARBA00022741"/>
    </source>
</evidence>
<dbReference type="PROSITE" id="PS00108">
    <property type="entry name" value="PROTEIN_KINASE_ST"/>
    <property type="match status" value="1"/>
</dbReference>
<feature type="compositionally biased region" description="Basic residues" evidence="7">
    <location>
        <begin position="1"/>
        <end position="10"/>
    </location>
</feature>
<dbReference type="InterPro" id="IPR011009">
    <property type="entry name" value="Kinase-like_dom_sf"/>
</dbReference>
<dbReference type="SUPFAM" id="SSF48452">
    <property type="entry name" value="TPR-like"/>
    <property type="match status" value="3"/>
</dbReference>
<dbReference type="Proteomes" id="UP000661077">
    <property type="component" value="Unassembled WGS sequence"/>
</dbReference>
<dbReference type="InterPro" id="IPR011990">
    <property type="entry name" value="TPR-like_helical_dom_sf"/>
</dbReference>
<reference evidence="10 11" key="1">
    <citation type="journal article" date="2021" name="Int. J. Syst. Evol. Microbiol.">
        <title>Steroidobacter gossypii sp. nov., isolated from soil of cotton cropping field.</title>
        <authorList>
            <person name="Huang R."/>
            <person name="Yang S."/>
            <person name="Zhen C."/>
            <person name="Liu W."/>
        </authorList>
    </citation>
    <scope>NUCLEOTIDE SEQUENCE [LARGE SCALE GENOMIC DNA]</scope>
    <source>
        <strain evidence="10 11">S1-65</strain>
    </source>
</reference>
<dbReference type="RefSeq" id="WP_203165558.1">
    <property type="nucleotide sequence ID" value="NZ_JAEVLS010000001.1"/>
</dbReference>
<evidence type="ECO:0000256" key="5">
    <source>
        <dbReference type="PROSITE-ProRule" id="PRU10141"/>
    </source>
</evidence>
<dbReference type="SUPFAM" id="SSF56112">
    <property type="entry name" value="Protein kinase-like (PK-like)"/>
    <property type="match status" value="1"/>
</dbReference>
<feature type="transmembrane region" description="Helical" evidence="8">
    <location>
        <begin position="379"/>
        <end position="402"/>
    </location>
</feature>
<dbReference type="SMART" id="SM00220">
    <property type="entry name" value="S_TKc"/>
    <property type="match status" value="1"/>
</dbReference>
<comment type="caution">
    <text evidence="10">The sequence shown here is derived from an EMBL/GenBank/DDBJ whole genome shotgun (WGS) entry which is preliminary data.</text>
</comment>
<dbReference type="InterPro" id="IPR000719">
    <property type="entry name" value="Prot_kinase_dom"/>
</dbReference>
<keyword evidence="4 5" id="KW-0067">ATP-binding</keyword>
<gene>
    <name evidence="10" type="ORF">JM946_02525</name>
</gene>
<dbReference type="InterPro" id="IPR017441">
    <property type="entry name" value="Protein_kinase_ATP_BS"/>
</dbReference>
<keyword evidence="2 5" id="KW-0547">Nucleotide-binding</keyword>
<accession>A0ABS1WRL0</accession>
<feature type="region of interest" description="Disordered" evidence="7">
    <location>
        <begin position="1"/>
        <end position="35"/>
    </location>
</feature>
<dbReference type="EMBL" id="JAEVLS010000001">
    <property type="protein sequence ID" value="MBM0103596.1"/>
    <property type="molecule type" value="Genomic_DNA"/>
</dbReference>
<keyword evidence="6" id="KW-0175">Coiled coil</keyword>
<evidence type="ECO:0000256" key="4">
    <source>
        <dbReference type="ARBA" id="ARBA00022840"/>
    </source>
</evidence>
<proteinExistence type="predicted"/>
<keyword evidence="3 10" id="KW-0418">Kinase</keyword>
<name>A0ABS1WRL0_9GAMM</name>
<dbReference type="PROSITE" id="PS50011">
    <property type="entry name" value="PROTEIN_KINASE_DOM"/>
    <property type="match status" value="1"/>
</dbReference>
<organism evidence="10 11">
    <name type="scientific">Steroidobacter gossypii</name>
    <dbReference type="NCBI Taxonomy" id="2805490"/>
    <lineage>
        <taxon>Bacteria</taxon>
        <taxon>Pseudomonadati</taxon>
        <taxon>Pseudomonadota</taxon>
        <taxon>Gammaproteobacteria</taxon>
        <taxon>Steroidobacterales</taxon>
        <taxon>Steroidobacteraceae</taxon>
        <taxon>Steroidobacter</taxon>
    </lineage>
</organism>
<feature type="coiled-coil region" evidence="6">
    <location>
        <begin position="406"/>
        <end position="433"/>
    </location>
</feature>
<dbReference type="Gene3D" id="1.10.510.10">
    <property type="entry name" value="Transferase(Phosphotransferase) domain 1"/>
    <property type="match status" value="1"/>
</dbReference>
<dbReference type="CDD" id="cd14014">
    <property type="entry name" value="STKc_PknB_like"/>
    <property type="match status" value="1"/>
</dbReference>
<dbReference type="Gene3D" id="1.25.40.10">
    <property type="entry name" value="Tetratricopeptide repeat domain"/>
    <property type="match status" value="3"/>
</dbReference>
<dbReference type="PANTHER" id="PTHR43289">
    <property type="entry name" value="MITOGEN-ACTIVATED PROTEIN KINASE KINASE KINASE 20-RELATED"/>
    <property type="match status" value="1"/>
</dbReference>
<keyword evidence="1" id="KW-0808">Transferase</keyword>
<keyword evidence="8" id="KW-0472">Membrane</keyword>
<dbReference type="Gene3D" id="3.30.200.20">
    <property type="entry name" value="Phosphorylase Kinase, domain 1"/>
    <property type="match status" value="1"/>
</dbReference>
<feature type="domain" description="Protein kinase" evidence="9">
    <location>
        <begin position="61"/>
        <end position="356"/>
    </location>
</feature>